<keyword evidence="2" id="KW-1185">Reference proteome</keyword>
<dbReference type="EMBL" id="JAXCGZ010003781">
    <property type="protein sequence ID" value="KAK7083254.1"/>
    <property type="molecule type" value="Genomic_DNA"/>
</dbReference>
<sequence>MSSVPCTTILPIPPTVDTTVTPAPINQAPLPEVTVCDEQAYPQHQLDGEAIKE</sequence>
<accession>A0AAN8XS81</accession>
<organism evidence="1 2">
    <name type="scientific">Halocaridina rubra</name>
    <name type="common">Hawaiian red shrimp</name>
    <dbReference type="NCBI Taxonomy" id="373956"/>
    <lineage>
        <taxon>Eukaryota</taxon>
        <taxon>Metazoa</taxon>
        <taxon>Ecdysozoa</taxon>
        <taxon>Arthropoda</taxon>
        <taxon>Crustacea</taxon>
        <taxon>Multicrustacea</taxon>
        <taxon>Malacostraca</taxon>
        <taxon>Eumalacostraca</taxon>
        <taxon>Eucarida</taxon>
        <taxon>Decapoda</taxon>
        <taxon>Pleocyemata</taxon>
        <taxon>Caridea</taxon>
        <taxon>Atyoidea</taxon>
        <taxon>Atyidae</taxon>
        <taxon>Halocaridina</taxon>
    </lineage>
</organism>
<dbReference type="Proteomes" id="UP001381693">
    <property type="component" value="Unassembled WGS sequence"/>
</dbReference>
<evidence type="ECO:0000313" key="1">
    <source>
        <dbReference type="EMBL" id="KAK7083254.1"/>
    </source>
</evidence>
<name>A0AAN8XS81_HALRR</name>
<dbReference type="AlphaFoldDB" id="A0AAN8XS81"/>
<comment type="caution">
    <text evidence="1">The sequence shown here is derived from an EMBL/GenBank/DDBJ whole genome shotgun (WGS) entry which is preliminary data.</text>
</comment>
<evidence type="ECO:0000313" key="2">
    <source>
        <dbReference type="Proteomes" id="UP001381693"/>
    </source>
</evidence>
<reference evidence="1 2" key="1">
    <citation type="submission" date="2023-11" db="EMBL/GenBank/DDBJ databases">
        <title>Halocaridina rubra genome assembly.</title>
        <authorList>
            <person name="Smith C."/>
        </authorList>
    </citation>
    <scope>NUCLEOTIDE SEQUENCE [LARGE SCALE GENOMIC DNA]</scope>
    <source>
        <strain evidence="1">EP-1</strain>
        <tissue evidence="1">Whole</tissue>
    </source>
</reference>
<protein>
    <submittedName>
        <fullName evidence="1">Uncharacterized protein</fullName>
    </submittedName>
</protein>
<proteinExistence type="predicted"/>
<gene>
    <name evidence="1" type="ORF">SK128_021204</name>
</gene>
<feature type="non-terminal residue" evidence="1">
    <location>
        <position position="53"/>
    </location>
</feature>